<evidence type="ECO:0000313" key="1">
    <source>
        <dbReference type="EMBL" id="CAG9315688.1"/>
    </source>
</evidence>
<dbReference type="Proteomes" id="UP001162131">
    <property type="component" value="Unassembled WGS sequence"/>
</dbReference>
<comment type="caution">
    <text evidence="1">The sequence shown here is derived from an EMBL/GenBank/DDBJ whole genome shotgun (WGS) entry which is preliminary data.</text>
</comment>
<sequence>MSRDQSRIQIRSSLRKHSQRVVKSLKTIKSLTVFSTEQGRDSENSAIRSSKIFSLSGATTERNLGVNVHDKSLSPDYQNNSVRKTFSVSKLKTLKIFDQAAESKRIENSLISTKNTCISQDASSYEQNVNASAVEKRRRIARNTTLKLNIRAKKHLNDVEEDDGTGSEETFFKSSPKQVIEEASELNHAKVKLFKKHHVKEFKIQEHDENVQGHALSARAQRVNWLNSVWAETKSPTDFRIKIRGKIINSSRVKIAQERASSNADGKNSEVLKGQIEERKSPANRWTWKGSSGVYLK</sequence>
<keyword evidence="2" id="KW-1185">Reference proteome</keyword>
<organism evidence="1 2">
    <name type="scientific">Blepharisma stoltei</name>
    <dbReference type="NCBI Taxonomy" id="1481888"/>
    <lineage>
        <taxon>Eukaryota</taxon>
        <taxon>Sar</taxon>
        <taxon>Alveolata</taxon>
        <taxon>Ciliophora</taxon>
        <taxon>Postciliodesmatophora</taxon>
        <taxon>Heterotrichea</taxon>
        <taxon>Heterotrichida</taxon>
        <taxon>Blepharismidae</taxon>
        <taxon>Blepharisma</taxon>
    </lineage>
</organism>
<accession>A0AAU9IQD4</accession>
<name>A0AAU9IQD4_9CILI</name>
<protein>
    <submittedName>
        <fullName evidence="1">Uncharacterized protein</fullName>
    </submittedName>
</protein>
<dbReference type="AlphaFoldDB" id="A0AAU9IQD4"/>
<gene>
    <name evidence="1" type="ORF">BSTOLATCC_MIC14438</name>
</gene>
<evidence type="ECO:0000313" key="2">
    <source>
        <dbReference type="Proteomes" id="UP001162131"/>
    </source>
</evidence>
<dbReference type="EMBL" id="CAJZBQ010000014">
    <property type="protein sequence ID" value="CAG9315688.1"/>
    <property type="molecule type" value="Genomic_DNA"/>
</dbReference>
<reference evidence="1" key="1">
    <citation type="submission" date="2021-09" db="EMBL/GenBank/DDBJ databases">
        <authorList>
            <consortium name="AG Swart"/>
            <person name="Singh M."/>
            <person name="Singh A."/>
            <person name="Seah K."/>
            <person name="Emmerich C."/>
        </authorList>
    </citation>
    <scope>NUCLEOTIDE SEQUENCE</scope>
    <source>
        <strain evidence="1">ATCC30299</strain>
    </source>
</reference>
<proteinExistence type="predicted"/>